<sequence>MGRGGDVTLFYDGKAVGQGRVERTQPMAFSADEACDVGCDTGSPASPDYGPTGNAFSGTIAWVQIDLGADSHDHLITAEDRFNIAMAKQ</sequence>
<dbReference type="Proteomes" id="UP000467164">
    <property type="component" value="Chromosome"/>
</dbReference>
<accession>A0A7I7L4S5</accession>
<dbReference type="AlphaFoldDB" id="A0A7I7L4S5"/>
<proteinExistence type="predicted"/>
<gene>
    <name evidence="1" type="ORF">MSHO_04010</name>
</gene>
<dbReference type="EMBL" id="AP022572">
    <property type="protein sequence ID" value="BBX55056.1"/>
    <property type="molecule type" value="Genomic_DNA"/>
</dbReference>
<reference evidence="1 2" key="1">
    <citation type="journal article" date="2019" name="Emerg. Microbes Infect.">
        <title>Comprehensive subspecies identification of 175 nontuberculous mycobacteria species based on 7547 genomic profiles.</title>
        <authorList>
            <person name="Matsumoto Y."/>
            <person name="Kinjo T."/>
            <person name="Motooka D."/>
            <person name="Nabeya D."/>
            <person name="Jung N."/>
            <person name="Uechi K."/>
            <person name="Horii T."/>
            <person name="Iida T."/>
            <person name="Fujita J."/>
            <person name="Nakamura S."/>
        </authorList>
    </citation>
    <scope>NUCLEOTIDE SEQUENCE [LARGE SCALE GENOMIC DNA]</scope>
    <source>
        <strain evidence="1 2">JCM 12657</strain>
    </source>
</reference>
<dbReference type="KEGG" id="msho:MSHO_04010"/>
<keyword evidence="2" id="KW-1185">Reference proteome</keyword>
<name>A0A7I7L4S5_9MYCO</name>
<evidence type="ECO:0000313" key="1">
    <source>
        <dbReference type="EMBL" id="BBX55056.1"/>
    </source>
</evidence>
<organism evidence="1 2">
    <name type="scientific">Mycobacterium shottsii</name>
    <dbReference type="NCBI Taxonomy" id="133549"/>
    <lineage>
        <taxon>Bacteria</taxon>
        <taxon>Bacillati</taxon>
        <taxon>Actinomycetota</taxon>
        <taxon>Actinomycetes</taxon>
        <taxon>Mycobacteriales</taxon>
        <taxon>Mycobacteriaceae</taxon>
        <taxon>Mycobacterium</taxon>
        <taxon>Mycobacterium ulcerans group</taxon>
    </lineage>
</organism>
<protein>
    <submittedName>
        <fullName evidence="1">Uncharacterized protein</fullName>
    </submittedName>
</protein>
<evidence type="ECO:0000313" key="2">
    <source>
        <dbReference type="Proteomes" id="UP000467164"/>
    </source>
</evidence>